<evidence type="ECO:0000313" key="2">
    <source>
        <dbReference type="EMBL" id="GER34804.1"/>
    </source>
</evidence>
<comment type="caution">
    <text evidence="2">The sequence shown here is derived from an EMBL/GenBank/DDBJ whole genome shotgun (WGS) entry which is preliminary data.</text>
</comment>
<organism evidence="2 3">
    <name type="scientific">Striga asiatica</name>
    <name type="common">Asiatic witchweed</name>
    <name type="synonym">Buchnera asiatica</name>
    <dbReference type="NCBI Taxonomy" id="4170"/>
    <lineage>
        <taxon>Eukaryota</taxon>
        <taxon>Viridiplantae</taxon>
        <taxon>Streptophyta</taxon>
        <taxon>Embryophyta</taxon>
        <taxon>Tracheophyta</taxon>
        <taxon>Spermatophyta</taxon>
        <taxon>Magnoliopsida</taxon>
        <taxon>eudicotyledons</taxon>
        <taxon>Gunneridae</taxon>
        <taxon>Pentapetalae</taxon>
        <taxon>asterids</taxon>
        <taxon>lamiids</taxon>
        <taxon>Lamiales</taxon>
        <taxon>Orobanchaceae</taxon>
        <taxon>Buchnereae</taxon>
        <taxon>Striga</taxon>
    </lineage>
</organism>
<dbReference type="Proteomes" id="UP000325081">
    <property type="component" value="Unassembled WGS sequence"/>
</dbReference>
<feature type="compositionally biased region" description="Acidic residues" evidence="1">
    <location>
        <begin position="66"/>
        <end position="81"/>
    </location>
</feature>
<sequence>MRMGRVVVLRVKKVKMRVGRTMVLRVKKKSENESGKDNGCESRKDGDCESKNIKHESGNFVGENLDVPENENDQSEPEMQDEDDFLDKDYNFRNSSSDDDDDCLVRMWMQGLLGSVRCKSRTIYELNPKCSGTRSKGSMHSLFYFSDSPDRSTFISNSPGLIANSSTLPEPARPLLNPIWASWSHPGPAGVGDLVLKRVTGPDHGPLKPKWEGPYKISEVLPHGAYR</sequence>
<gene>
    <name evidence="2" type="ORF">STAS_11057</name>
</gene>
<reference evidence="3" key="1">
    <citation type="journal article" date="2019" name="Curr. Biol.">
        <title>Genome Sequence of Striga asiatica Provides Insight into the Evolution of Plant Parasitism.</title>
        <authorList>
            <person name="Yoshida S."/>
            <person name="Kim S."/>
            <person name="Wafula E.K."/>
            <person name="Tanskanen J."/>
            <person name="Kim Y.M."/>
            <person name="Honaas L."/>
            <person name="Yang Z."/>
            <person name="Spallek T."/>
            <person name="Conn C.E."/>
            <person name="Ichihashi Y."/>
            <person name="Cheong K."/>
            <person name="Cui S."/>
            <person name="Der J.P."/>
            <person name="Gundlach H."/>
            <person name="Jiao Y."/>
            <person name="Hori C."/>
            <person name="Ishida J.K."/>
            <person name="Kasahara H."/>
            <person name="Kiba T."/>
            <person name="Kim M.S."/>
            <person name="Koo N."/>
            <person name="Laohavisit A."/>
            <person name="Lee Y.H."/>
            <person name="Lumba S."/>
            <person name="McCourt P."/>
            <person name="Mortimer J.C."/>
            <person name="Mutuku J.M."/>
            <person name="Nomura T."/>
            <person name="Sasaki-Sekimoto Y."/>
            <person name="Seto Y."/>
            <person name="Wang Y."/>
            <person name="Wakatake T."/>
            <person name="Sakakibara H."/>
            <person name="Demura T."/>
            <person name="Yamaguchi S."/>
            <person name="Yoneyama K."/>
            <person name="Manabe R.I."/>
            <person name="Nelson D.C."/>
            <person name="Schulman A.H."/>
            <person name="Timko M.P."/>
            <person name="dePamphilis C.W."/>
            <person name="Choi D."/>
            <person name="Shirasu K."/>
        </authorList>
    </citation>
    <scope>NUCLEOTIDE SEQUENCE [LARGE SCALE GENOMIC DNA]</scope>
    <source>
        <strain evidence="3">cv. UVA1</strain>
    </source>
</reference>
<accession>A0A5A7PPX1</accession>
<dbReference type="AlphaFoldDB" id="A0A5A7PPX1"/>
<evidence type="ECO:0000256" key="1">
    <source>
        <dbReference type="SAM" id="MobiDB-lite"/>
    </source>
</evidence>
<name>A0A5A7PPX1_STRAF</name>
<feature type="region of interest" description="Disordered" evidence="1">
    <location>
        <begin position="25"/>
        <end position="81"/>
    </location>
</feature>
<feature type="compositionally biased region" description="Basic and acidic residues" evidence="1">
    <location>
        <begin position="29"/>
        <end position="57"/>
    </location>
</feature>
<evidence type="ECO:0000313" key="3">
    <source>
        <dbReference type="Proteomes" id="UP000325081"/>
    </source>
</evidence>
<dbReference type="OrthoDB" id="1433117at2759"/>
<keyword evidence="3" id="KW-1185">Reference proteome</keyword>
<proteinExistence type="predicted"/>
<dbReference type="EMBL" id="BKCP01004960">
    <property type="protein sequence ID" value="GER34804.1"/>
    <property type="molecule type" value="Genomic_DNA"/>
</dbReference>
<protein>
    <submittedName>
        <fullName evidence="2">Holo-[acyl-carrier-protein] synthase</fullName>
    </submittedName>
</protein>